<dbReference type="EMBL" id="CP012678">
    <property type="protein sequence ID" value="ALF59624.1"/>
    <property type="molecule type" value="Genomic_DNA"/>
</dbReference>
<protein>
    <submittedName>
        <fullName evidence="2">Uncharacterized protein</fullName>
    </submittedName>
</protein>
<dbReference type="OrthoDB" id="6647753at2"/>
<dbReference type="KEGG" id="pur:AOC03_05780"/>
<sequence length="87" mass="9878">MIEPFANNHQSMQIGDLVIENQTDKITIYGDIDLKRDVVGKQQAQQLHELTSKILQAFDNYPENSKNLAESKDNNDSADETIDNPFL</sequence>
<evidence type="ECO:0000313" key="2">
    <source>
        <dbReference type="EMBL" id="ALF59624.1"/>
    </source>
</evidence>
<reference evidence="2 3" key="1">
    <citation type="submission" date="2015-09" db="EMBL/GenBank/DDBJ databases">
        <title>Complete genome of Psychrobacter urativorans R10.10B.</title>
        <authorList>
            <person name="See-Too W.S."/>
            <person name="Chan K.G."/>
        </authorList>
    </citation>
    <scope>NUCLEOTIDE SEQUENCE [LARGE SCALE GENOMIC DNA]</scope>
    <source>
        <strain evidence="2 3">R10.10B</strain>
    </source>
</reference>
<evidence type="ECO:0000313" key="3">
    <source>
        <dbReference type="Proteomes" id="UP000059847"/>
    </source>
</evidence>
<feature type="region of interest" description="Disordered" evidence="1">
    <location>
        <begin position="64"/>
        <end position="87"/>
    </location>
</feature>
<dbReference type="AlphaFoldDB" id="A0A0M4TV52"/>
<proteinExistence type="predicted"/>
<dbReference type="Proteomes" id="UP000059847">
    <property type="component" value="Chromosome"/>
</dbReference>
<keyword evidence="3" id="KW-1185">Reference proteome</keyword>
<name>A0A0M4TV52_9GAMM</name>
<dbReference type="RefSeq" id="WP_062534160.1">
    <property type="nucleotide sequence ID" value="NZ_CP012678.1"/>
</dbReference>
<accession>A0A0M4TV52</accession>
<evidence type="ECO:0000256" key="1">
    <source>
        <dbReference type="SAM" id="MobiDB-lite"/>
    </source>
</evidence>
<dbReference type="STRING" id="45610.AOC03_05780"/>
<feature type="compositionally biased region" description="Acidic residues" evidence="1">
    <location>
        <begin position="76"/>
        <end position="87"/>
    </location>
</feature>
<organism evidence="2 3">
    <name type="scientific">Psychrobacter urativorans</name>
    <dbReference type="NCBI Taxonomy" id="45610"/>
    <lineage>
        <taxon>Bacteria</taxon>
        <taxon>Pseudomonadati</taxon>
        <taxon>Pseudomonadota</taxon>
        <taxon>Gammaproteobacteria</taxon>
        <taxon>Moraxellales</taxon>
        <taxon>Moraxellaceae</taxon>
        <taxon>Psychrobacter</taxon>
    </lineage>
</organism>
<gene>
    <name evidence="2" type="ORF">AOC03_05780</name>
</gene>